<proteinExistence type="predicted"/>
<feature type="chain" id="PRO_5044320370" evidence="2">
    <location>
        <begin position="27"/>
        <end position="158"/>
    </location>
</feature>
<dbReference type="Proteomes" id="UP000312512">
    <property type="component" value="Unassembled WGS sequence"/>
</dbReference>
<evidence type="ECO:0000313" key="4">
    <source>
        <dbReference type="Proteomes" id="UP000312512"/>
    </source>
</evidence>
<comment type="caution">
    <text evidence="3">The sequence shown here is derived from an EMBL/GenBank/DDBJ whole genome shotgun (WGS) entry which is preliminary data.</text>
</comment>
<gene>
    <name evidence="3" type="ORF">FH608_005925</name>
</gene>
<evidence type="ECO:0000256" key="2">
    <source>
        <dbReference type="SAM" id="SignalP"/>
    </source>
</evidence>
<protein>
    <submittedName>
        <fullName evidence="3">Uncharacterized protein</fullName>
    </submittedName>
</protein>
<feature type="compositionally biased region" description="Low complexity" evidence="1">
    <location>
        <begin position="89"/>
        <end position="102"/>
    </location>
</feature>
<name>A0A5C4WUE2_9ACTN</name>
<keyword evidence="2" id="KW-0732">Signal</keyword>
<sequence>MFKRRLAVLGAVAVLAVTGLAGSALADDAAPAPAGAVTCTTADGKTVTLAEAKPAGEIGKIIARDGIKAVKRGDTVEIQALGPEDAPKAPEAALAVPAEPAQPVTPGGEPAEMLPAEPGKAGTVHVKPGEEARVYGEAPVDGPEGFARMMKIICKKAD</sequence>
<dbReference type="RefSeq" id="WP_139629228.1">
    <property type="nucleotide sequence ID" value="NZ_VDLX02000002.1"/>
</dbReference>
<keyword evidence="4" id="KW-1185">Reference proteome</keyword>
<accession>A0A5C4WUE2</accession>
<evidence type="ECO:0000313" key="3">
    <source>
        <dbReference type="EMBL" id="KAB8196301.1"/>
    </source>
</evidence>
<dbReference type="OrthoDB" id="3538113at2"/>
<reference evidence="3 4" key="1">
    <citation type="submission" date="2019-10" db="EMBL/GenBank/DDBJ databases">
        <title>Nonomuraea sp. nov., isolated from Phyllanthus amarus.</title>
        <authorList>
            <person name="Klykleung N."/>
            <person name="Tanasupawat S."/>
        </authorList>
    </citation>
    <scope>NUCLEOTIDE SEQUENCE [LARGE SCALE GENOMIC DNA]</scope>
    <source>
        <strain evidence="3 4">PA1-10</strain>
    </source>
</reference>
<evidence type="ECO:0000256" key="1">
    <source>
        <dbReference type="SAM" id="MobiDB-lite"/>
    </source>
</evidence>
<organism evidence="3 4">
    <name type="scientific">Nonomuraea phyllanthi</name>
    <dbReference type="NCBI Taxonomy" id="2219224"/>
    <lineage>
        <taxon>Bacteria</taxon>
        <taxon>Bacillati</taxon>
        <taxon>Actinomycetota</taxon>
        <taxon>Actinomycetes</taxon>
        <taxon>Streptosporangiales</taxon>
        <taxon>Streptosporangiaceae</taxon>
        <taxon>Nonomuraea</taxon>
    </lineage>
</organism>
<feature type="region of interest" description="Disordered" evidence="1">
    <location>
        <begin position="82"/>
        <end position="109"/>
    </location>
</feature>
<dbReference type="AlphaFoldDB" id="A0A5C4WUE2"/>
<dbReference type="EMBL" id="VDLX02000002">
    <property type="protein sequence ID" value="KAB8196301.1"/>
    <property type="molecule type" value="Genomic_DNA"/>
</dbReference>
<feature type="signal peptide" evidence="2">
    <location>
        <begin position="1"/>
        <end position="26"/>
    </location>
</feature>